<feature type="transmembrane region" description="Helical" evidence="8">
    <location>
        <begin position="14"/>
        <end position="32"/>
    </location>
</feature>
<feature type="transmembrane region" description="Helical" evidence="8">
    <location>
        <begin position="280"/>
        <end position="298"/>
    </location>
</feature>
<dbReference type="RefSeq" id="WP_124531225.1">
    <property type="nucleotide sequence ID" value="NZ_VTPV01000001.1"/>
</dbReference>
<feature type="transmembrane region" description="Helical" evidence="8">
    <location>
        <begin position="127"/>
        <end position="151"/>
    </location>
</feature>
<feature type="transmembrane region" description="Helical" evidence="8">
    <location>
        <begin position="304"/>
        <end position="320"/>
    </location>
</feature>
<keyword evidence="6 8" id="KW-0472">Membrane</keyword>
<evidence type="ECO:0000256" key="1">
    <source>
        <dbReference type="ARBA" id="ARBA00004651"/>
    </source>
</evidence>
<sequence>MKEKFLKILLNPKYIFGVYLIISVVTAISKYLRGDYAINNYLIFKNVFFNTIHQKNLFIHYPDLYFDLNHYGIFFSVLIAPFAMMPDWLGISLWNIANTFIFIYGVYKLPFSDSKKAIFGLLCLQEYITAALSLQFNVALTGLLLLSAVYIYERKEVKSVTAILIGIFVKIYGIVGLTQFFFIKNKTKFILSGVAIAVLFFVLPMAYSSPQFVIQCYSDWFQSIVEKNSENQVLGNMQDISLMGFVRRVLGDASISNLVFLAGGLPLFALPYIRIKQYKHYAFQLMILASTLLFLVLFSSSSESPTYIIAVVGVLIWFFLQKERTPLIIGLLVFVIIFTCFSTSDLFPKFVKENYIIKYSLKAVPCIVIWLRVTYELLTKDFEKNYSLN</sequence>
<reference evidence="9 10" key="1">
    <citation type="journal article" date="2019" name="Stand. Genomic Sci.">
        <title>Draft Whole-Genome Sequence of a Novel Chryseobacterium viscerum Strain Isolated from Fresh Water at Dripping Springs, New Mexico.</title>
        <authorList>
            <person name="Kyndt J.A."/>
            <person name="Moore T.C."/>
        </authorList>
    </citation>
    <scope>NUCLEOTIDE SEQUENCE [LARGE SCALE GENOMIC DNA]</scope>
    <source>
        <strain evidence="9 10">DPS</strain>
    </source>
</reference>
<dbReference type="EMBL" id="VTPV01000001">
    <property type="protein sequence ID" value="KAB1232351.1"/>
    <property type="molecule type" value="Genomic_DNA"/>
</dbReference>
<keyword evidence="5 8" id="KW-1133">Transmembrane helix</keyword>
<evidence type="ECO:0000256" key="4">
    <source>
        <dbReference type="ARBA" id="ARBA00022692"/>
    </source>
</evidence>
<dbReference type="Proteomes" id="UP000326384">
    <property type="component" value="Unassembled WGS sequence"/>
</dbReference>
<evidence type="ECO:0000256" key="2">
    <source>
        <dbReference type="ARBA" id="ARBA00022475"/>
    </source>
</evidence>
<comment type="subcellular location">
    <subcellularLocation>
        <location evidence="1">Cell membrane</location>
        <topology evidence="1">Multi-pass membrane protein</topology>
    </subcellularLocation>
</comment>
<dbReference type="InterPro" id="IPR018584">
    <property type="entry name" value="GT87"/>
</dbReference>
<keyword evidence="2" id="KW-1003">Cell membrane</keyword>
<comment type="similarity">
    <text evidence="7">Belongs to the glycosyltransferase 87 family.</text>
</comment>
<evidence type="ECO:0000256" key="8">
    <source>
        <dbReference type="SAM" id="Phobius"/>
    </source>
</evidence>
<gene>
    <name evidence="9" type="ORF">F8D52_00885</name>
</gene>
<evidence type="ECO:0000256" key="7">
    <source>
        <dbReference type="ARBA" id="ARBA00024033"/>
    </source>
</evidence>
<feature type="transmembrane region" description="Helical" evidence="8">
    <location>
        <begin position="327"/>
        <end position="344"/>
    </location>
</feature>
<accession>A0A5N4BVA8</accession>
<feature type="transmembrane region" description="Helical" evidence="8">
    <location>
        <begin position="88"/>
        <end position="107"/>
    </location>
</feature>
<evidence type="ECO:0000256" key="3">
    <source>
        <dbReference type="ARBA" id="ARBA00022679"/>
    </source>
</evidence>
<evidence type="ECO:0000256" key="5">
    <source>
        <dbReference type="ARBA" id="ARBA00022989"/>
    </source>
</evidence>
<keyword evidence="3" id="KW-0808">Transferase</keyword>
<feature type="transmembrane region" description="Helical" evidence="8">
    <location>
        <begin position="189"/>
        <end position="207"/>
    </location>
</feature>
<feature type="transmembrane region" description="Helical" evidence="8">
    <location>
        <begin position="64"/>
        <end position="82"/>
    </location>
</feature>
<feature type="transmembrane region" description="Helical" evidence="8">
    <location>
        <begin position="163"/>
        <end position="182"/>
    </location>
</feature>
<keyword evidence="10" id="KW-1185">Reference proteome</keyword>
<organism evidence="9 10">
    <name type="scientific">Chryseobacterium viscerum</name>
    <dbReference type="NCBI Taxonomy" id="1037377"/>
    <lineage>
        <taxon>Bacteria</taxon>
        <taxon>Pseudomonadati</taxon>
        <taxon>Bacteroidota</taxon>
        <taxon>Flavobacteriia</taxon>
        <taxon>Flavobacteriales</taxon>
        <taxon>Weeksellaceae</taxon>
        <taxon>Chryseobacterium group</taxon>
        <taxon>Chryseobacterium</taxon>
    </lineage>
</organism>
<dbReference type="Pfam" id="PF09594">
    <property type="entry name" value="GT87"/>
    <property type="match status" value="1"/>
</dbReference>
<keyword evidence="4 8" id="KW-0812">Transmembrane</keyword>
<name>A0A5N4BVA8_9FLAO</name>
<evidence type="ECO:0000313" key="10">
    <source>
        <dbReference type="Proteomes" id="UP000326384"/>
    </source>
</evidence>
<proteinExistence type="inferred from homology"/>
<protein>
    <submittedName>
        <fullName evidence="9">DUF2029 domain-containing protein</fullName>
    </submittedName>
</protein>
<evidence type="ECO:0000256" key="6">
    <source>
        <dbReference type="ARBA" id="ARBA00023136"/>
    </source>
</evidence>
<feature type="transmembrane region" description="Helical" evidence="8">
    <location>
        <begin position="253"/>
        <end position="273"/>
    </location>
</feature>
<evidence type="ECO:0000313" key="9">
    <source>
        <dbReference type="EMBL" id="KAB1232351.1"/>
    </source>
</evidence>
<comment type="caution">
    <text evidence="9">The sequence shown here is derived from an EMBL/GenBank/DDBJ whole genome shotgun (WGS) entry which is preliminary data.</text>
</comment>